<dbReference type="STRING" id="519442.Huta_2149"/>
<protein>
    <submittedName>
        <fullName evidence="1">Uncharacterized protein</fullName>
    </submittedName>
</protein>
<dbReference type="RefSeq" id="WP_015789887.1">
    <property type="nucleotide sequence ID" value="NC_013158.1"/>
</dbReference>
<gene>
    <name evidence="1" type="ordered locus">Huta_2149</name>
</gene>
<sequence length="348" mass="37076">MTKSEIEGGKISELSHPEIIAPDSEFTVIVDTVDSAGTVVEVESGGFDLDITTSHDDVVANNNGRVEFIDRTEGESTYVVDVDVLDGADGETGTVRSWVNAEKPADADYEQSSQFRIDDEATENANGEITLLDHPNAVPPTGELTLTIESKASTGTIVDFDPDGFEVNMTTSDTDLVKETGNKLEFIDLGSGNSVYDIGVDILNGSQGDTIGISSWVNSESQMRADDERTSDILLGDVEPSLSASGDVISPGGKAKVTIEASGINAVELDGLWVGMDILESASDFSRGTFNRNGRKSIISYDNTRVGLELTVIIQPSQKYGTGDYLFTIRGSGSGDNPATDEVIIRIE</sequence>
<dbReference type="EMBL" id="CP001687">
    <property type="protein sequence ID" value="ACV12316.1"/>
    <property type="molecule type" value="Genomic_DNA"/>
</dbReference>
<dbReference type="KEGG" id="hut:Huta_2149"/>
<reference evidence="1 2" key="1">
    <citation type="journal article" date="2009" name="Stand. Genomic Sci.">
        <title>Complete genome sequence of Halorhabdus utahensis type strain (AX-2).</title>
        <authorList>
            <person name="Anderson I."/>
            <person name="Tindall B.J."/>
            <person name="Pomrenke H."/>
            <person name="Goker M."/>
            <person name="Lapidus A."/>
            <person name="Nolan M."/>
            <person name="Copeland A."/>
            <person name="Glavina Del Rio T."/>
            <person name="Chen F."/>
            <person name="Tice H."/>
            <person name="Cheng J.F."/>
            <person name="Lucas S."/>
            <person name="Chertkov O."/>
            <person name="Bruce D."/>
            <person name="Brettin T."/>
            <person name="Detter J.C."/>
            <person name="Han C."/>
            <person name="Goodwin L."/>
            <person name="Land M."/>
            <person name="Hauser L."/>
            <person name="Chang Y.J."/>
            <person name="Jeffries C.D."/>
            <person name="Pitluck S."/>
            <person name="Pati A."/>
            <person name="Mavromatis K."/>
            <person name="Ivanova N."/>
            <person name="Ovchinnikova G."/>
            <person name="Chen A."/>
            <person name="Palaniappan K."/>
            <person name="Chain P."/>
            <person name="Rohde M."/>
            <person name="Bristow J."/>
            <person name="Eisen J.A."/>
            <person name="Markowitz V."/>
            <person name="Hugenholtz P."/>
            <person name="Kyrpides N.C."/>
            <person name="Klenk H.P."/>
        </authorList>
    </citation>
    <scope>NUCLEOTIDE SEQUENCE [LARGE SCALE GENOMIC DNA]</scope>
    <source>
        <strain evidence="2">DSM 12940 / JCM 11049 / AX-2</strain>
    </source>
</reference>
<dbReference type="Proteomes" id="UP000002071">
    <property type="component" value="Chromosome"/>
</dbReference>
<dbReference type="HOGENOM" id="CLU_795988_0_0_2"/>
<proteinExistence type="predicted"/>
<name>C7NU71_HALUD</name>
<accession>C7NU71</accession>
<evidence type="ECO:0000313" key="2">
    <source>
        <dbReference type="Proteomes" id="UP000002071"/>
    </source>
</evidence>
<dbReference type="GeneID" id="8384443"/>
<keyword evidence="2" id="KW-1185">Reference proteome</keyword>
<dbReference type="AlphaFoldDB" id="C7NU71"/>
<organism evidence="1 2">
    <name type="scientific">Halorhabdus utahensis (strain DSM 12940 / JCM 11049 / AX-2)</name>
    <dbReference type="NCBI Taxonomy" id="519442"/>
    <lineage>
        <taxon>Archaea</taxon>
        <taxon>Methanobacteriati</taxon>
        <taxon>Methanobacteriota</taxon>
        <taxon>Stenosarchaea group</taxon>
        <taxon>Halobacteria</taxon>
        <taxon>Halobacteriales</taxon>
        <taxon>Haloarculaceae</taxon>
        <taxon>Halorhabdus</taxon>
    </lineage>
</organism>
<evidence type="ECO:0000313" key="1">
    <source>
        <dbReference type="EMBL" id="ACV12316.1"/>
    </source>
</evidence>